<dbReference type="EMBL" id="JRES01000608">
    <property type="protein sequence ID" value="KNC29928.1"/>
    <property type="molecule type" value="Genomic_DNA"/>
</dbReference>
<evidence type="ECO:0000313" key="2">
    <source>
        <dbReference type="EMBL" id="KNC29928.1"/>
    </source>
</evidence>
<keyword evidence="1" id="KW-0812">Transmembrane</keyword>
<comment type="caution">
    <text evidence="2">The sequence shown here is derived from an EMBL/GenBank/DDBJ whole genome shotgun (WGS) entry which is preliminary data.</text>
</comment>
<keyword evidence="1" id="KW-0472">Membrane</keyword>
<accession>A0A0L0CBZ8</accession>
<proteinExistence type="predicted"/>
<evidence type="ECO:0000256" key="1">
    <source>
        <dbReference type="SAM" id="Phobius"/>
    </source>
</evidence>
<keyword evidence="1" id="KW-1133">Transmembrane helix</keyword>
<keyword evidence="3" id="KW-1185">Reference proteome</keyword>
<organism evidence="2 3">
    <name type="scientific">Lucilia cuprina</name>
    <name type="common">Green bottle fly</name>
    <name type="synonym">Australian sheep blowfly</name>
    <dbReference type="NCBI Taxonomy" id="7375"/>
    <lineage>
        <taxon>Eukaryota</taxon>
        <taxon>Metazoa</taxon>
        <taxon>Ecdysozoa</taxon>
        <taxon>Arthropoda</taxon>
        <taxon>Hexapoda</taxon>
        <taxon>Insecta</taxon>
        <taxon>Pterygota</taxon>
        <taxon>Neoptera</taxon>
        <taxon>Endopterygota</taxon>
        <taxon>Diptera</taxon>
        <taxon>Brachycera</taxon>
        <taxon>Muscomorpha</taxon>
        <taxon>Oestroidea</taxon>
        <taxon>Calliphoridae</taxon>
        <taxon>Luciliinae</taxon>
        <taxon>Lucilia</taxon>
    </lineage>
</organism>
<evidence type="ECO:0000313" key="3">
    <source>
        <dbReference type="Proteomes" id="UP000037069"/>
    </source>
</evidence>
<feature type="transmembrane region" description="Helical" evidence="1">
    <location>
        <begin position="107"/>
        <end position="127"/>
    </location>
</feature>
<protein>
    <submittedName>
        <fullName evidence="2">Uncharacterized protein</fullName>
    </submittedName>
</protein>
<feature type="transmembrane region" description="Helical" evidence="1">
    <location>
        <begin position="12"/>
        <end position="29"/>
    </location>
</feature>
<dbReference type="Proteomes" id="UP000037069">
    <property type="component" value="Unassembled WGS sequence"/>
</dbReference>
<dbReference type="AlphaFoldDB" id="A0A0L0CBZ8"/>
<reference evidence="2 3" key="1">
    <citation type="journal article" date="2015" name="Nat. Commun.">
        <title>Lucilia cuprina genome unlocks parasitic fly biology to underpin future interventions.</title>
        <authorList>
            <person name="Anstead C.A."/>
            <person name="Korhonen P.K."/>
            <person name="Young N.D."/>
            <person name="Hall R.S."/>
            <person name="Jex A.R."/>
            <person name="Murali S.C."/>
            <person name="Hughes D.S."/>
            <person name="Lee S.F."/>
            <person name="Perry T."/>
            <person name="Stroehlein A.J."/>
            <person name="Ansell B.R."/>
            <person name="Breugelmans B."/>
            <person name="Hofmann A."/>
            <person name="Qu J."/>
            <person name="Dugan S."/>
            <person name="Lee S.L."/>
            <person name="Chao H."/>
            <person name="Dinh H."/>
            <person name="Han Y."/>
            <person name="Doddapaneni H.V."/>
            <person name="Worley K.C."/>
            <person name="Muzny D.M."/>
            <person name="Ioannidis P."/>
            <person name="Waterhouse R.M."/>
            <person name="Zdobnov E.M."/>
            <person name="James P.J."/>
            <person name="Bagnall N.H."/>
            <person name="Kotze A.C."/>
            <person name="Gibbs R.A."/>
            <person name="Richards S."/>
            <person name="Batterham P."/>
            <person name="Gasser R.B."/>
        </authorList>
    </citation>
    <scope>NUCLEOTIDE SEQUENCE [LARGE SCALE GENOMIC DNA]</scope>
    <source>
        <strain evidence="2 3">LS</strain>
        <tissue evidence="2">Full body</tissue>
    </source>
</reference>
<sequence>MGRVSSNVPTALFDVVLISSLIPTVTILFQQNTEQKEIKYTNHHFVNQVMKFATKFHAKCVTQSIIDLSHIPNSTLMFIGSIAFTVCGRRFDGGIIQSSNGHIFRNILLSVTILYYSFMYFSLLHLAKAVKSLTMRIYERLLGTTKFNVH</sequence>
<gene>
    <name evidence="2" type="ORF">FF38_08507</name>
</gene>
<name>A0A0L0CBZ8_LUCCU</name>